<dbReference type="AlphaFoldDB" id="A0AAP0AZS8"/>
<evidence type="ECO:0000313" key="2">
    <source>
        <dbReference type="EMBL" id="KAK8921454.1"/>
    </source>
</evidence>
<comment type="caution">
    <text evidence="2">The sequence shown here is derived from an EMBL/GenBank/DDBJ whole genome shotgun (WGS) entry which is preliminary data.</text>
</comment>
<evidence type="ECO:0000313" key="3">
    <source>
        <dbReference type="Proteomes" id="UP001418222"/>
    </source>
</evidence>
<dbReference type="EMBL" id="JBBWWQ010000018">
    <property type="protein sequence ID" value="KAK8921454.1"/>
    <property type="molecule type" value="Genomic_DNA"/>
</dbReference>
<gene>
    <name evidence="2" type="ORF">KSP39_PZI020604</name>
</gene>
<feature type="compositionally biased region" description="Polar residues" evidence="1">
    <location>
        <begin position="42"/>
        <end position="56"/>
    </location>
</feature>
<proteinExistence type="predicted"/>
<dbReference type="InterPro" id="IPR022251">
    <property type="entry name" value="DUF3774_wound-induced"/>
</dbReference>
<name>A0AAP0AZS8_9ASPA</name>
<dbReference type="Proteomes" id="UP001418222">
    <property type="component" value="Unassembled WGS sequence"/>
</dbReference>
<accession>A0AAP0AZS8</accession>
<keyword evidence="3" id="KW-1185">Reference proteome</keyword>
<feature type="region of interest" description="Disordered" evidence="1">
    <location>
        <begin position="1"/>
        <end position="66"/>
    </location>
</feature>
<dbReference type="Pfam" id="PF12609">
    <property type="entry name" value="DUF3774"/>
    <property type="match status" value="1"/>
</dbReference>
<sequence>MTLRDMNRMALHGGAKKARSAGVHASRSIKDTATGGYGGSANRASQLPGSVNSGRNGKNGVTEEEIKRRRAEEALRTIMFLSCWGPN</sequence>
<reference evidence="2 3" key="1">
    <citation type="journal article" date="2022" name="Nat. Plants">
        <title>Genomes of leafy and leafless Platanthera orchids illuminate the evolution of mycoheterotrophy.</title>
        <authorList>
            <person name="Li M.H."/>
            <person name="Liu K.W."/>
            <person name="Li Z."/>
            <person name="Lu H.C."/>
            <person name="Ye Q.L."/>
            <person name="Zhang D."/>
            <person name="Wang J.Y."/>
            <person name="Li Y.F."/>
            <person name="Zhong Z.M."/>
            <person name="Liu X."/>
            <person name="Yu X."/>
            <person name="Liu D.K."/>
            <person name="Tu X.D."/>
            <person name="Liu B."/>
            <person name="Hao Y."/>
            <person name="Liao X.Y."/>
            <person name="Jiang Y.T."/>
            <person name="Sun W.H."/>
            <person name="Chen J."/>
            <person name="Chen Y.Q."/>
            <person name="Ai Y."/>
            <person name="Zhai J.W."/>
            <person name="Wu S.S."/>
            <person name="Zhou Z."/>
            <person name="Hsiao Y.Y."/>
            <person name="Wu W.L."/>
            <person name="Chen Y.Y."/>
            <person name="Lin Y.F."/>
            <person name="Hsu J.L."/>
            <person name="Li C.Y."/>
            <person name="Wang Z.W."/>
            <person name="Zhao X."/>
            <person name="Zhong W.Y."/>
            <person name="Ma X.K."/>
            <person name="Ma L."/>
            <person name="Huang J."/>
            <person name="Chen G.Z."/>
            <person name="Huang M.Z."/>
            <person name="Huang L."/>
            <person name="Peng D.H."/>
            <person name="Luo Y.B."/>
            <person name="Zou S.Q."/>
            <person name="Chen S.P."/>
            <person name="Lan S."/>
            <person name="Tsai W.C."/>
            <person name="Van de Peer Y."/>
            <person name="Liu Z.J."/>
        </authorList>
    </citation>
    <scope>NUCLEOTIDE SEQUENCE [LARGE SCALE GENOMIC DNA]</scope>
    <source>
        <strain evidence="2">Lor287</strain>
    </source>
</reference>
<organism evidence="2 3">
    <name type="scientific">Platanthera zijinensis</name>
    <dbReference type="NCBI Taxonomy" id="2320716"/>
    <lineage>
        <taxon>Eukaryota</taxon>
        <taxon>Viridiplantae</taxon>
        <taxon>Streptophyta</taxon>
        <taxon>Embryophyta</taxon>
        <taxon>Tracheophyta</taxon>
        <taxon>Spermatophyta</taxon>
        <taxon>Magnoliopsida</taxon>
        <taxon>Liliopsida</taxon>
        <taxon>Asparagales</taxon>
        <taxon>Orchidaceae</taxon>
        <taxon>Orchidoideae</taxon>
        <taxon>Orchideae</taxon>
        <taxon>Orchidinae</taxon>
        <taxon>Platanthera</taxon>
    </lineage>
</organism>
<evidence type="ECO:0000256" key="1">
    <source>
        <dbReference type="SAM" id="MobiDB-lite"/>
    </source>
</evidence>
<protein>
    <submittedName>
        <fullName evidence="2">Uncharacterized protein</fullName>
    </submittedName>
</protein>